<proteinExistence type="predicted"/>
<protein>
    <submittedName>
        <fullName evidence="2">Uncharacterized protein</fullName>
    </submittedName>
</protein>
<reference evidence="2 3" key="1">
    <citation type="submission" date="2019-07" db="EMBL/GenBank/DDBJ databases">
        <title>Genomes of Cafeteria roenbergensis.</title>
        <authorList>
            <person name="Fischer M.G."/>
            <person name="Hackl T."/>
            <person name="Roman M."/>
        </authorList>
    </citation>
    <scope>NUCLEOTIDE SEQUENCE [LARGE SCALE GENOMIC DNA]</scope>
    <source>
        <strain evidence="2 3">RCC970-E3</strain>
    </source>
</reference>
<name>A0A5A8DT13_CAFRO</name>
<dbReference type="EMBL" id="VLTL01000036">
    <property type="protein sequence ID" value="KAA0166990.1"/>
    <property type="molecule type" value="Genomic_DNA"/>
</dbReference>
<feature type="compositionally biased region" description="Polar residues" evidence="1">
    <location>
        <begin position="63"/>
        <end position="74"/>
    </location>
</feature>
<sequence>MQSPAPTEGPGRGAGGLGDPKLAQCRAELRELADEVAWQERVIGGQTAQLRAYDAAIQALESAATNPGSGQQTALRERKAWEPLPG</sequence>
<feature type="compositionally biased region" description="Basic and acidic residues" evidence="1">
    <location>
        <begin position="75"/>
        <end position="86"/>
    </location>
</feature>
<feature type="region of interest" description="Disordered" evidence="1">
    <location>
        <begin position="63"/>
        <end position="86"/>
    </location>
</feature>
<evidence type="ECO:0000256" key="1">
    <source>
        <dbReference type="SAM" id="MobiDB-lite"/>
    </source>
</evidence>
<dbReference type="Proteomes" id="UP000324907">
    <property type="component" value="Unassembled WGS sequence"/>
</dbReference>
<organism evidence="2 3">
    <name type="scientific">Cafeteria roenbergensis</name>
    <name type="common">Marine flagellate</name>
    <dbReference type="NCBI Taxonomy" id="33653"/>
    <lineage>
        <taxon>Eukaryota</taxon>
        <taxon>Sar</taxon>
        <taxon>Stramenopiles</taxon>
        <taxon>Bigyra</taxon>
        <taxon>Opalozoa</taxon>
        <taxon>Bicosoecida</taxon>
        <taxon>Cafeteriaceae</taxon>
        <taxon>Cafeteria</taxon>
    </lineage>
</organism>
<evidence type="ECO:0000313" key="3">
    <source>
        <dbReference type="Proteomes" id="UP000324907"/>
    </source>
</evidence>
<feature type="region of interest" description="Disordered" evidence="1">
    <location>
        <begin position="1"/>
        <end position="22"/>
    </location>
</feature>
<accession>A0A5A8DT13</accession>
<evidence type="ECO:0000313" key="2">
    <source>
        <dbReference type="EMBL" id="KAA0166990.1"/>
    </source>
</evidence>
<comment type="caution">
    <text evidence="2">The sequence shown here is derived from an EMBL/GenBank/DDBJ whole genome shotgun (WGS) entry which is preliminary data.</text>
</comment>
<dbReference type="AlphaFoldDB" id="A0A5A8DT13"/>
<gene>
    <name evidence="2" type="ORF">FNF28_02913</name>
</gene>